<organism evidence="2 3">
    <name type="scientific">Prorocentrum cordatum</name>
    <dbReference type="NCBI Taxonomy" id="2364126"/>
    <lineage>
        <taxon>Eukaryota</taxon>
        <taxon>Sar</taxon>
        <taxon>Alveolata</taxon>
        <taxon>Dinophyceae</taxon>
        <taxon>Prorocentrales</taxon>
        <taxon>Prorocentraceae</taxon>
        <taxon>Prorocentrum</taxon>
    </lineage>
</organism>
<keyword evidence="3" id="KW-1185">Reference proteome</keyword>
<feature type="region of interest" description="Disordered" evidence="1">
    <location>
        <begin position="48"/>
        <end position="71"/>
    </location>
</feature>
<name>A0ABN9PM20_9DINO</name>
<proteinExistence type="predicted"/>
<dbReference type="EMBL" id="CAUYUJ010001091">
    <property type="protein sequence ID" value="CAK0794113.1"/>
    <property type="molecule type" value="Genomic_DNA"/>
</dbReference>
<accession>A0ABN9PM20</accession>
<evidence type="ECO:0000313" key="3">
    <source>
        <dbReference type="Proteomes" id="UP001189429"/>
    </source>
</evidence>
<comment type="caution">
    <text evidence="2">The sequence shown here is derived from an EMBL/GenBank/DDBJ whole genome shotgun (WGS) entry which is preliminary data.</text>
</comment>
<dbReference type="Proteomes" id="UP001189429">
    <property type="component" value="Unassembled WGS sequence"/>
</dbReference>
<feature type="region of interest" description="Disordered" evidence="1">
    <location>
        <begin position="224"/>
        <end position="260"/>
    </location>
</feature>
<sequence>MLRAAARAAGWSRAGWRDTADRWGPARHLRLQSLADRDFGRASTAELRRMRRAHPGGDQRLGRPGAGAGAQDGAELQAPLSLGMPGDFAGCDAAVVLFLQAAWRRCVQRRQRHAHPHAAPADRGADGLAAAAAAAATAAVDHRPPGNTTAGAAIVLGDVPRAELGDSTTEANSLRDEGCAGRGGREEDDGQEATPEAQREGEFLTRDLVDDAHLVAARRPLALDAPGAPRTTGIAPGRAARCLRRRPRPASGTATAAPGLPSAAVASRIISRPPSQRLQDRRCWRRGRCRRALAAGGCSSSLLTGPAGASARRSS</sequence>
<evidence type="ECO:0000256" key="1">
    <source>
        <dbReference type="SAM" id="MobiDB-lite"/>
    </source>
</evidence>
<protein>
    <submittedName>
        <fullName evidence="2">Uncharacterized protein</fullName>
    </submittedName>
</protein>
<feature type="compositionally biased region" description="Basic and acidic residues" evidence="1">
    <location>
        <begin position="173"/>
        <end position="185"/>
    </location>
</feature>
<evidence type="ECO:0000313" key="2">
    <source>
        <dbReference type="EMBL" id="CAK0794113.1"/>
    </source>
</evidence>
<gene>
    <name evidence="2" type="ORF">PCOR1329_LOCUS4202</name>
</gene>
<feature type="region of interest" description="Disordered" evidence="1">
    <location>
        <begin position="164"/>
        <end position="202"/>
    </location>
</feature>
<reference evidence="2" key="1">
    <citation type="submission" date="2023-10" db="EMBL/GenBank/DDBJ databases">
        <authorList>
            <person name="Chen Y."/>
            <person name="Shah S."/>
            <person name="Dougan E. K."/>
            <person name="Thang M."/>
            <person name="Chan C."/>
        </authorList>
    </citation>
    <scope>NUCLEOTIDE SEQUENCE [LARGE SCALE GENOMIC DNA]</scope>
</reference>